<keyword evidence="2" id="KW-1185">Reference proteome</keyword>
<reference evidence="1 2" key="1">
    <citation type="submission" date="2015-09" db="EMBL/GenBank/DDBJ databases">
        <title>Atta colombica WGS genome.</title>
        <authorList>
            <person name="Nygaard S."/>
            <person name="Hu H."/>
            <person name="Boomsma J."/>
            <person name="Zhang G."/>
        </authorList>
    </citation>
    <scope>NUCLEOTIDE SEQUENCE [LARGE SCALE GENOMIC DNA]</scope>
    <source>
        <strain evidence="1">Treedump-2</strain>
        <tissue evidence="1">Whole body</tissue>
    </source>
</reference>
<evidence type="ECO:0000313" key="1">
    <source>
        <dbReference type="EMBL" id="KYM78281.1"/>
    </source>
</evidence>
<dbReference type="AlphaFoldDB" id="A0A195B1E1"/>
<proteinExistence type="predicted"/>
<accession>A0A195B1E1</accession>
<sequence length="81" mass="9195">MKENQKRKISPKVPGRINIFTHVGHGRKWVAEIGQQCCRAKRAFTSSRASSNLSDVLDDIFLELHLNTNQNVGLCFLLFPL</sequence>
<protein>
    <submittedName>
        <fullName evidence="1">Uncharacterized protein</fullName>
    </submittedName>
</protein>
<dbReference type="Proteomes" id="UP000078540">
    <property type="component" value="Unassembled WGS sequence"/>
</dbReference>
<dbReference type="EMBL" id="KQ976667">
    <property type="protein sequence ID" value="KYM78281.1"/>
    <property type="molecule type" value="Genomic_DNA"/>
</dbReference>
<organism evidence="1 2">
    <name type="scientific">Atta colombica</name>
    <dbReference type="NCBI Taxonomy" id="520822"/>
    <lineage>
        <taxon>Eukaryota</taxon>
        <taxon>Metazoa</taxon>
        <taxon>Ecdysozoa</taxon>
        <taxon>Arthropoda</taxon>
        <taxon>Hexapoda</taxon>
        <taxon>Insecta</taxon>
        <taxon>Pterygota</taxon>
        <taxon>Neoptera</taxon>
        <taxon>Endopterygota</taxon>
        <taxon>Hymenoptera</taxon>
        <taxon>Apocrita</taxon>
        <taxon>Aculeata</taxon>
        <taxon>Formicoidea</taxon>
        <taxon>Formicidae</taxon>
        <taxon>Myrmicinae</taxon>
        <taxon>Atta</taxon>
    </lineage>
</organism>
<evidence type="ECO:0000313" key="2">
    <source>
        <dbReference type="Proteomes" id="UP000078540"/>
    </source>
</evidence>
<gene>
    <name evidence="1" type="ORF">ALC53_11306</name>
</gene>
<name>A0A195B1E1_9HYME</name>